<name>C5L8X2_PERM5</name>
<evidence type="ECO:0000256" key="4">
    <source>
        <dbReference type="ARBA" id="ARBA00022723"/>
    </source>
</evidence>
<comment type="subcellular location">
    <subcellularLocation>
        <location evidence="1 15">Membrane</location>
        <topology evidence="1 15">Multi-pass membrane protein</topology>
    </subcellularLocation>
</comment>
<keyword evidence="4 14" id="KW-0479">Metal-binding</keyword>
<feature type="compositionally biased region" description="Low complexity" evidence="16">
    <location>
        <begin position="536"/>
        <end position="545"/>
    </location>
</feature>
<feature type="domain" description="P-type ATPase C-terminal" evidence="18">
    <location>
        <begin position="903"/>
        <end position="1142"/>
    </location>
</feature>
<proteinExistence type="inferred from homology"/>
<dbReference type="InterPro" id="IPR036412">
    <property type="entry name" value="HAD-like_sf"/>
</dbReference>
<evidence type="ECO:0000256" key="10">
    <source>
        <dbReference type="ARBA" id="ARBA00023136"/>
    </source>
</evidence>
<dbReference type="InterPro" id="IPR032631">
    <property type="entry name" value="P-type_ATPase_N"/>
</dbReference>
<keyword evidence="7 14" id="KW-0460">Magnesium</keyword>
<keyword evidence="8 15" id="KW-1278">Translocase</keyword>
<evidence type="ECO:0000256" key="15">
    <source>
        <dbReference type="RuleBase" id="RU362033"/>
    </source>
</evidence>
<evidence type="ECO:0000256" key="16">
    <source>
        <dbReference type="SAM" id="MobiDB-lite"/>
    </source>
</evidence>
<feature type="transmembrane region" description="Helical" evidence="15">
    <location>
        <begin position="317"/>
        <end position="338"/>
    </location>
</feature>
<keyword evidence="9 15" id="KW-1133">Transmembrane helix</keyword>
<evidence type="ECO:0000256" key="5">
    <source>
        <dbReference type="ARBA" id="ARBA00022741"/>
    </source>
</evidence>
<feature type="binding site" evidence="13">
    <location>
        <position position="760"/>
    </location>
    <ligand>
        <name>ATP</name>
        <dbReference type="ChEBI" id="CHEBI:30616"/>
    </ligand>
</feature>
<dbReference type="Pfam" id="PF13246">
    <property type="entry name" value="Cation_ATPase"/>
    <property type="match status" value="1"/>
</dbReference>
<dbReference type="OMA" id="DILMFFR"/>
<evidence type="ECO:0000256" key="1">
    <source>
        <dbReference type="ARBA" id="ARBA00004141"/>
    </source>
</evidence>
<dbReference type="GO" id="GO:0005524">
    <property type="term" value="F:ATP binding"/>
    <property type="evidence" value="ECO:0007669"/>
    <property type="project" value="UniProtKB-UniRule"/>
</dbReference>
<dbReference type="PRINTS" id="PR00119">
    <property type="entry name" value="CATATPASE"/>
</dbReference>
<feature type="binding site" evidence="13">
    <location>
        <position position="430"/>
    </location>
    <ligand>
        <name>ATP</name>
        <dbReference type="ChEBI" id="CHEBI:30616"/>
    </ligand>
</feature>
<evidence type="ECO:0000313" key="20">
    <source>
        <dbReference type="Proteomes" id="UP000007800"/>
    </source>
</evidence>
<evidence type="ECO:0000256" key="12">
    <source>
        <dbReference type="PIRSR" id="PIRSR606539-1"/>
    </source>
</evidence>
<keyword evidence="10 15" id="KW-0472">Membrane</keyword>
<dbReference type="InterPro" id="IPR023298">
    <property type="entry name" value="ATPase_P-typ_TM_dom_sf"/>
</dbReference>
<keyword evidence="3 15" id="KW-0812">Transmembrane</keyword>
<protein>
    <recommendedName>
        <fullName evidence="15">Phospholipid-transporting ATPase</fullName>
        <ecNumber evidence="15">7.6.2.1</ecNumber>
    </recommendedName>
</protein>
<feature type="active site" description="4-aspartylphosphate intermediate" evidence="12">
    <location>
        <position position="429"/>
    </location>
</feature>
<comment type="cofactor">
    <cofactor evidence="14">
        <name>Mg(2+)</name>
        <dbReference type="ChEBI" id="CHEBI:18420"/>
    </cofactor>
</comment>
<dbReference type="InterPro" id="IPR008250">
    <property type="entry name" value="ATPase_P-typ_transduc_dom_A_sf"/>
</dbReference>
<dbReference type="InterPro" id="IPR044492">
    <property type="entry name" value="P_typ_ATPase_HD_dom"/>
</dbReference>
<dbReference type="InParanoid" id="C5L8X2"/>
<reference evidence="19 20" key="1">
    <citation type="submission" date="2008-07" db="EMBL/GenBank/DDBJ databases">
        <authorList>
            <person name="El-Sayed N."/>
            <person name="Caler E."/>
            <person name="Inman J."/>
            <person name="Amedeo P."/>
            <person name="Hass B."/>
            <person name="Wortman J."/>
        </authorList>
    </citation>
    <scope>NUCLEOTIDE SEQUENCE [LARGE SCALE GENOMIC DNA]</scope>
    <source>
        <strain evidence="20">ATCC 50983 / TXsc</strain>
    </source>
</reference>
<feature type="binding site" evidence="13">
    <location>
        <position position="626"/>
    </location>
    <ligand>
        <name>ATP</name>
        <dbReference type="ChEBI" id="CHEBI:30616"/>
    </ligand>
</feature>
<dbReference type="OrthoDB" id="377733at2759"/>
<dbReference type="NCBIfam" id="TIGR01494">
    <property type="entry name" value="ATPase_P-type"/>
    <property type="match status" value="1"/>
</dbReference>
<feature type="domain" description="P-type ATPase N-terminal" evidence="17">
    <location>
        <begin position="56"/>
        <end position="102"/>
    </location>
</feature>
<feature type="transmembrane region" description="Helical" evidence="15">
    <location>
        <begin position="74"/>
        <end position="95"/>
    </location>
</feature>
<dbReference type="InterPro" id="IPR006539">
    <property type="entry name" value="P-type_ATPase_IV"/>
</dbReference>
<evidence type="ECO:0000256" key="2">
    <source>
        <dbReference type="ARBA" id="ARBA00008109"/>
    </source>
</evidence>
<dbReference type="Pfam" id="PF16209">
    <property type="entry name" value="PhoLip_ATPase_N"/>
    <property type="match status" value="1"/>
</dbReference>
<dbReference type="GO" id="GO:0045332">
    <property type="term" value="P:phospholipid translocation"/>
    <property type="evidence" value="ECO:0007669"/>
    <property type="project" value="TreeGrafter"/>
</dbReference>
<evidence type="ECO:0000313" key="19">
    <source>
        <dbReference type="EMBL" id="EER06830.1"/>
    </source>
</evidence>
<feature type="binding site" evidence="14">
    <location>
        <position position="431"/>
    </location>
    <ligand>
        <name>Mg(2+)</name>
        <dbReference type="ChEBI" id="CHEBI:18420"/>
    </ligand>
</feature>
<feature type="binding site" evidence="13">
    <location>
        <position position="880"/>
    </location>
    <ligand>
        <name>ATP</name>
        <dbReference type="ChEBI" id="CHEBI:30616"/>
    </ligand>
</feature>
<dbReference type="SUPFAM" id="SSF56784">
    <property type="entry name" value="HAD-like"/>
    <property type="match status" value="1"/>
</dbReference>
<dbReference type="Proteomes" id="UP000007800">
    <property type="component" value="Unassembled WGS sequence"/>
</dbReference>
<dbReference type="SFLD" id="SFLDS00003">
    <property type="entry name" value="Haloacid_Dehalogenase"/>
    <property type="match status" value="1"/>
</dbReference>
<organism evidence="20">
    <name type="scientific">Perkinsus marinus (strain ATCC 50983 / TXsc)</name>
    <dbReference type="NCBI Taxonomy" id="423536"/>
    <lineage>
        <taxon>Eukaryota</taxon>
        <taxon>Sar</taxon>
        <taxon>Alveolata</taxon>
        <taxon>Perkinsozoa</taxon>
        <taxon>Perkinsea</taxon>
        <taxon>Perkinsida</taxon>
        <taxon>Perkinsidae</taxon>
        <taxon>Perkinsus</taxon>
    </lineage>
</organism>
<dbReference type="Pfam" id="PF16212">
    <property type="entry name" value="PhoLip_ATPase_C"/>
    <property type="match status" value="1"/>
</dbReference>
<dbReference type="SUPFAM" id="SSF81660">
    <property type="entry name" value="Metal cation-transporting ATPase, ATP-binding domain N"/>
    <property type="match status" value="1"/>
</dbReference>
<dbReference type="GeneID" id="9056857"/>
<dbReference type="SFLD" id="SFLDF00027">
    <property type="entry name" value="p-type_atpase"/>
    <property type="match status" value="1"/>
</dbReference>
<dbReference type="GO" id="GO:0016887">
    <property type="term" value="F:ATP hydrolysis activity"/>
    <property type="evidence" value="ECO:0007669"/>
    <property type="project" value="InterPro"/>
</dbReference>
<feature type="transmembrane region" description="Helical" evidence="15">
    <location>
        <begin position="970"/>
        <end position="987"/>
    </location>
</feature>
<evidence type="ECO:0000259" key="17">
    <source>
        <dbReference type="Pfam" id="PF16209"/>
    </source>
</evidence>
<feature type="transmembrane region" description="Helical" evidence="15">
    <location>
        <begin position="934"/>
        <end position="964"/>
    </location>
</feature>
<feature type="binding site" evidence="13">
    <location>
        <position position="429"/>
    </location>
    <ligand>
        <name>ATP</name>
        <dbReference type="ChEBI" id="CHEBI:30616"/>
    </ligand>
</feature>
<dbReference type="EC" id="7.6.2.1" evidence="15"/>
<feature type="binding site" evidence="13">
    <location>
        <position position="650"/>
    </location>
    <ligand>
        <name>ATP</name>
        <dbReference type="ChEBI" id="CHEBI:30616"/>
    </ligand>
</feature>
<gene>
    <name evidence="19" type="ORF">Pmar_PMAR002199</name>
</gene>
<feature type="transmembrane region" description="Helical" evidence="15">
    <location>
        <begin position="369"/>
        <end position="391"/>
    </location>
</feature>
<comment type="similarity">
    <text evidence="2 15">Belongs to the cation transport ATPase (P-type) (TC 3.A.3) family. Type IV subfamily.</text>
</comment>
<dbReference type="PANTHER" id="PTHR24092">
    <property type="entry name" value="PROBABLE PHOSPHOLIPID-TRANSPORTING ATPASE"/>
    <property type="match status" value="1"/>
</dbReference>
<keyword evidence="6 13" id="KW-0067">ATP-binding</keyword>
<dbReference type="SUPFAM" id="SSF81653">
    <property type="entry name" value="Calcium ATPase, transduction domain A"/>
    <property type="match status" value="1"/>
</dbReference>
<evidence type="ECO:0000256" key="8">
    <source>
        <dbReference type="ARBA" id="ARBA00022967"/>
    </source>
</evidence>
<feature type="binding site" evidence="13">
    <location>
        <position position="431"/>
    </location>
    <ligand>
        <name>ATP</name>
        <dbReference type="ChEBI" id="CHEBI:30616"/>
    </ligand>
</feature>
<evidence type="ECO:0000256" key="11">
    <source>
        <dbReference type="ARBA" id="ARBA00034036"/>
    </source>
</evidence>
<accession>C5L8X2</accession>
<dbReference type="FunFam" id="3.40.50.1000:FF:000014">
    <property type="entry name" value="Phospholipid-transporting ATPase"/>
    <property type="match status" value="1"/>
</dbReference>
<dbReference type="InterPro" id="IPR001757">
    <property type="entry name" value="P_typ_ATPase"/>
</dbReference>
<dbReference type="GO" id="GO:0140326">
    <property type="term" value="F:ATPase-coupled intramembrane lipid transporter activity"/>
    <property type="evidence" value="ECO:0007669"/>
    <property type="project" value="UniProtKB-EC"/>
</dbReference>
<evidence type="ECO:0000256" key="13">
    <source>
        <dbReference type="PIRSR" id="PIRSR606539-2"/>
    </source>
</evidence>
<dbReference type="InterPro" id="IPR032630">
    <property type="entry name" value="P_typ_ATPase_c"/>
</dbReference>
<dbReference type="InterPro" id="IPR023214">
    <property type="entry name" value="HAD_sf"/>
</dbReference>
<feature type="binding site" evidence="13">
    <location>
        <position position="682"/>
    </location>
    <ligand>
        <name>ATP</name>
        <dbReference type="ChEBI" id="CHEBI:30616"/>
    </ligand>
</feature>
<feature type="binding site" evidence="14">
    <location>
        <position position="429"/>
    </location>
    <ligand>
        <name>Mg(2+)</name>
        <dbReference type="ChEBI" id="CHEBI:18420"/>
    </ligand>
</feature>
<dbReference type="RefSeq" id="XP_002775014.1">
    <property type="nucleotide sequence ID" value="XM_002774968.1"/>
</dbReference>
<feature type="transmembrane region" description="Helical" evidence="15">
    <location>
        <begin position="1047"/>
        <end position="1072"/>
    </location>
</feature>
<keyword evidence="5 13" id="KW-0547">Nucleotide-binding</keyword>
<dbReference type="PANTHER" id="PTHR24092:SF150">
    <property type="entry name" value="PHOSPHOLIPID-TRANSPORTING ATPASE"/>
    <property type="match status" value="1"/>
</dbReference>
<evidence type="ECO:0000256" key="6">
    <source>
        <dbReference type="ARBA" id="ARBA00022840"/>
    </source>
</evidence>
<dbReference type="GO" id="GO:0000287">
    <property type="term" value="F:magnesium ion binding"/>
    <property type="evidence" value="ECO:0007669"/>
    <property type="project" value="UniProtKB-UniRule"/>
</dbReference>
<evidence type="ECO:0000256" key="7">
    <source>
        <dbReference type="ARBA" id="ARBA00022842"/>
    </source>
</evidence>
<feature type="binding site" evidence="13">
    <location>
        <position position="850"/>
    </location>
    <ligand>
        <name>ATP</name>
        <dbReference type="ChEBI" id="CHEBI:30616"/>
    </ligand>
</feature>
<feature type="transmembrane region" description="Helical" evidence="15">
    <location>
        <begin position="1114"/>
        <end position="1136"/>
    </location>
</feature>
<dbReference type="NCBIfam" id="TIGR01652">
    <property type="entry name" value="ATPase-Plipid"/>
    <property type="match status" value="1"/>
</dbReference>
<feature type="binding site" evidence="13">
    <location>
        <position position="761"/>
    </location>
    <ligand>
        <name>ATP</name>
        <dbReference type="ChEBI" id="CHEBI:30616"/>
    </ligand>
</feature>
<evidence type="ECO:0000259" key="18">
    <source>
        <dbReference type="Pfam" id="PF16212"/>
    </source>
</evidence>
<dbReference type="Gene3D" id="2.70.150.10">
    <property type="entry name" value="Calcium-transporting ATPase, cytoplasmic transduction domain A"/>
    <property type="match status" value="1"/>
</dbReference>
<feature type="binding site" evidence="13">
    <location>
        <position position="856"/>
    </location>
    <ligand>
        <name>ATP</name>
        <dbReference type="ChEBI" id="CHEBI:30616"/>
    </ligand>
</feature>
<feature type="transmembrane region" description="Helical" evidence="15">
    <location>
        <begin position="1018"/>
        <end position="1041"/>
    </location>
</feature>
<dbReference type="SUPFAM" id="SSF81665">
    <property type="entry name" value="Calcium ATPase, transmembrane domain M"/>
    <property type="match status" value="1"/>
</dbReference>
<dbReference type="EMBL" id="GG680339">
    <property type="protein sequence ID" value="EER06830.1"/>
    <property type="molecule type" value="Genomic_DNA"/>
</dbReference>
<feature type="binding site" evidence="13">
    <location>
        <position position="762"/>
    </location>
    <ligand>
        <name>ATP</name>
        <dbReference type="ChEBI" id="CHEBI:30616"/>
    </ligand>
</feature>
<evidence type="ECO:0000256" key="14">
    <source>
        <dbReference type="PIRSR" id="PIRSR606539-3"/>
    </source>
</evidence>
<feature type="transmembrane region" description="Helical" evidence="15">
    <location>
        <begin position="1084"/>
        <end position="1102"/>
    </location>
</feature>
<evidence type="ECO:0000256" key="3">
    <source>
        <dbReference type="ARBA" id="ARBA00022692"/>
    </source>
</evidence>
<feature type="binding site" evidence="13">
    <location>
        <position position="567"/>
    </location>
    <ligand>
        <name>ATP</name>
        <dbReference type="ChEBI" id="CHEBI:30616"/>
    </ligand>
</feature>
<feature type="binding site" evidence="13">
    <location>
        <position position="881"/>
    </location>
    <ligand>
        <name>ATP</name>
        <dbReference type="ChEBI" id="CHEBI:30616"/>
    </ligand>
</feature>
<dbReference type="SFLD" id="SFLDG00002">
    <property type="entry name" value="C1.7:_P-type_atpase_like"/>
    <property type="match status" value="1"/>
</dbReference>
<feature type="binding site" evidence="14">
    <location>
        <position position="877"/>
    </location>
    <ligand>
        <name>Mg(2+)</name>
        <dbReference type="ChEBI" id="CHEBI:18420"/>
    </ligand>
</feature>
<keyword evidence="20" id="KW-1185">Reference proteome</keyword>
<feature type="binding site" evidence="14">
    <location>
        <position position="881"/>
    </location>
    <ligand>
        <name>Mg(2+)</name>
        <dbReference type="ChEBI" id="CHEBI:18420"/>
    </ligand>
</feature>
<dbReference type="AlphaFoldDB" id="C5L8X2"/>
<dbReference type="GO" id="GO:0005886">
    <property type="term" value="C:plasma membrane"/>
    <property type="evidence" value="ECO:0007669"/>
    <property type="project" value="TreeGrafter"/>
</dbReference>
<feature type="region of interest" description="Disordered" evidence="16">
    <location>
        <begin position="531"/>
        <end position="562"/>
    </location>
</feature>
<comment type="catalytic activity">
    <reaction evidence="11 15">
        <text>ATP + H2O + phospholipidSide 1 = ADP + phosphate + phospholipidSide 2.</text>
        <dbReference type="EC" id="7.6.2.1"/>
    </reaction>
</comment>
<dbReference type="Gene3D" id="3.40.1110.10">
    <property type="entry name" value="Calcium-transporting ATPase, cytoplasmic domain N"/>
    <property type="match status" value="1"/>
</dbReference>
<dbReference type="Gene3D" id="3.40.50.1000">
    <property type="entry name" value="HAD superfamily/HAD-like"/>
    <property type="match status" value="1"/>
</dbReference>
<sequence length="1247" mass="138188">MPEMGSCKEPKYQAWLKRLIPKCLRHNQEDGVPRDAQLICAVNVPKLCSKCVQGWSNSIMTSKYTILTFLPKNLWYQFHVFSNVYFLCMAMLQLVPAISDSNGKPTMLTPLALVLGVTALKDAIEDYRRHRSDAVENSRVTVRLNAATGELEKVPWSSLVVGNVIRLRKGDGAPADIVLLSSSDGTGTVYVETKDLDGETNLKAKVCLEETQLLDVRKMNAASSDRVDDHLCVRITYEQPTASLYSFTGSIVLNNAAPLALSADQLVLRGSSIRTTKYAWGVVVYTGHNTRLMVNSAASASGRYKMSKLMKMYNTHILQLFALQMFFCVISAVSYALWSNLWQDNWYLERPEETIGSKIREVIEVFGRLVLQFTLFVPISLLTTLEIVKIVQGYIISRDRQMVYGDVKASTNSAGTADDLGCVTHVFSDKTGTLTENCMLINTIGIMGDLNRQYGPNPYPLRPSDTHVSHSFPSRGIKAVSAGKDEANLRRSLLVLGLCHSVLRQQRDDSESEADTRQSFVGAGKLDTVSLTDTTGGSSSSCCGGAIDDPKPGDDSEDLYDASSPDEMALVAAARELGFEFWGRPSAHKVVMKVTDDWAKNLIGRDGGATVDTDFITYDVLEVLEFDNVRKRMSVMVRSPTTGKVMLLVKGADSTMLEVATPETDSNGLTAYLLGLATQGLRTLVLGIRDLTDFPLDSWRERYGKARATGDADALEELIADAEMGITIVGATGIEDKLQDHVPETISDIRAAGVNMWILTGDKVETAINIGRSSNLIAHDGENFVIQDPDMDEKDILEKLQDISDRGAPPRTVSLTILGDCLTTILKDDDLREQFFSVGLTKCGTVIACRVSPAQKADVVAWAQKYHKSGTMLAIGDGANDVGMIVTADVGVGVSGREGAQAVRAADFAIPRFCHLQRLLFVHGRETIRKNTLFIYYTVFKNVAFGILAMLFGPFCMFSGSIIYDPFFKAWYNTFFTLLPVMAYAVFDRDLPYNIMARCSFLYKWPRPLFSKQVLANWFWHAFYVGGACLIVCTCFSSVFIRNHTGMVVTTLPELSVLIMVLLIPLMNLMIYRWINSFHWFTTHFLYNICTVLFVVALFILYRSFLWDILFSPMGVAICLMGWATAVLPLVFYHTYMSLFKPDNARIVKERLHMGVHDLVIGKGGPEVGGAAEVLVPNLTAIEHTTTLASNEVPQEGVPRVLRDRVNSTGYAFSESENQDRIGLYSRSKVLQPLSSKLTILREKSPW</sequence>
<evidence type="ECO:0000256" key="9">
    <source>
        <dbReference type="ARBA" id="ARBA00022989"/>
    </source>
</evidence>
<dbReference type="InterPro" id="IPR023299">
    <property type="entry name" value="ATPase_P-typ_cyto_dom_N"/>
</dbReference>